<gene>
    <name evidence="2" type="ORF">G6F51_003217</name>
</gene>
<dbReference type="OrthoDB" id="2243575at2759"/>
<sequence>MPKTKGHNNFFHVFTAEKWDFYNYFVSTHENINKFKSYKLIRDDYINGIQWISSSEAPIEVKNYVTELKDNLPSKAAVKAKKAKQNIKSPVNNHGIIMYNSTAGDIFFGDNAKTNEDSSSRNCDNKKRSLDNNDDISTGHLNKKKKPNNKISGLWEDWVNFMLDEGNVESFHAYSPENHGVIRCGRGVSPKPNLDDEIYNRHIELHVDNEYVIPDITKDYLNGVIDSSNLEEFRKKVKEIPDTDNQDNEITFNFLEDVFRACYNFYSSKQNLEKDEVTFNDMLVYPFLKAAANAVTNIKSCCTEFRVGETPLQSMAKQLNDNDDSTIYYADGIITLYGMEELEVLLLETSSFFGSKKNDKKCFDHHKGLFGSLSMIKTVADEYYLGSIENFSKVKIIFIQAAGRTIYIWSLKYIVEGPAYELWLEGRLDINPRFGSKVAELPKIISFYWLLKCLLEDSVKSISALKNEHMKKLKELRFASFPSKSLSTIINPSILRLVEEEDKLYEYNSSVV</sequence>
<comment type="caution">
    <text evidence="2">The sequence shown here is derived from an EMBL/GenBank/DDBJ whole genome shotgun (WGS) entry which is preliminary data.</text>
</comment>
<evidence type="ECO:0000256" key="1">
    <source>
        <dbReference type="SAM" id="MobiDB-lite"/>
    </source>
</evidence>
<evidence type="ECO:0000313" key="2">
    <source>
        <dbReference type="EMBL" id="KAG1549160.1"/>
    </source>
</evidence>
<feature type="region of interest" description="Disordered" evidence="1">
    <location>
        <begin position="115"/>
        <end position="144"/>
    </location>
</feature>
<name>A0A9P6YI65_RHIOR</name>
<organism evidence="2 3">
    <name type="scientific">Rhizopus oryzae</name>
    <name type="common">Mucormycosis agent</name>
    <name type="synonym">Rhizopus arrhizus var. delemar</name>
    <dbReference type="NCBI Taxonomy" id="64495"/>
    <lineage>
        <taxon>Eukaryota</taxon>
        <taxon>Fungi</taxon>
        <taxon>Fungi incertae sedis</taxon>
        <taxon>Mucoromycota</taxon>
        <taxon>Mucoromycotina</taxon>
        <taxon>Mucoromycetes</taxon>
        <taxon>Mucorales</taxon>
        <taxon>Mucorineae</taxon>
        <taxon>Rhizopodaceae</taxon>
        <taxon>Rhizopus</taxon>
    </lineage>
</organism>
<protein>
    <submittedName>
        <fullName evidence="2">Uncharacterized protein</fullName>
    </submittedName>
</protein>
<proteinExistence type="predicted"/>
<dbReference type="Proteomes" id="UP000717996">
    <property type="component" value="Unassembled WGS sequence"/>
</dbReference>
<dbReference type="AlphaFoldDB" id="A0A9P6YI65"/>
<dbReference type="EMBL" id="JAANIT010000309">
    <property type="protein sequence ID" value="KAG1549160.1"/>
    <property type="molecule type" value="Genomic_DNA"/>
</dbReference>
<feature type="compositionally biased region" description="Basic and acidic residues" evidence="1">
    <location>
        <begin position="115"/>
        <end position="131"/>
    </location>
</feature>
<accession>A0A9P6YI65</accession>
<evidence type="ECO:0000313" key="3">
    <source>
        <dbReference type="Proteomes" id="UP000717996"/>
    </source>
</evidence>
<reference evidence="2" key="1">
    <citation type="journal article" date="2020" name="Microb. Genom.">
        <title>Genetic diversity of clinical and environmental Mucorales isolates obtained from an investigation of mucormycosis cases among solid organ transplant recipients.</title>
        <authorList>
            <person name="Nguyen M.H."/>
            <person name="Kaul D."/>
            <person name="Muto C."/>
            <person name="Cheng S.J."/>
            <person name="Richter R.A."/>
            <person name="Bruno V.M."/>
            <person name="Liu G."/>
            <person name="Beyhan S."/>
            <person name="Sundermann A.J."/>
            <person name="Mounaud S."/>
            <person name="Pasculle A.W."/>
            <person name="Nierman W.C."/>
            <person name="Driscoll E."/>
            <person name="Cumbie R."/>
            <person name="Clancy C.J."/>
            <person name="Dupont C.L."/>
        </authorList>
    </citation>
    <scope>NUCLEOTIDE SEQUENCE</scope>
    <source>
        <strain evidence="2">GL16</strain>
    </source>
</reference>